<feature type="compositionally biased region" description="Polar residues" evidence="1">
    <location>
        <begin position="53"/>
        <end position="62"/>
    </location>
</feature>
<sequence>MNWTEGNLARGRQRNHLLVRQKQHFAKVRNNLFNSDAKQSPITISFLDIGDTGQLQRQSRTSKAPHGRYPSPSQHAHRNRQSKEKSQLEEHVRAPGANHSDKQLLSESPPLMGEKKRQRNSQDTGENDADPMTLHEKKRRLLGKADWVGLNMQQPLDIAFPGHLNRNDNSRWTKSVDRHTTKTSKLRHLIDAGPRTPEDPDRKSGNPTKCRDHVSGE</sequence>
<organism evidence="2 3">
    <name type="scientific">Monosporascus cannonballus</name>
    <dbReference type="NCBI Taxonomy" id="155416"/>
    <lineage>
        <taxon>Eukaryota</taxon>
        <taxon>Fungi</taxon>
        <taxon>Dikarya</taxon>
        <taxon>Ascomycota</taxon>
        <taxon>Pezizomycotina</taxon>
        <taxon>Sordariomycetes</taxon>
        <taxon>Xylariomycetidae</taxon>
        <taxon>Xylariales</taxon>
        <taxon>Xylariales incertae sedis</taxon>
        <taxon>Monosporascus</taxon>
    </lineage>
</organism>
<evidence type="ECO:0000256" key="1">
    <source>
        <dbReference type="SAM" id="MobiDB-lite"/>
    </source>
</evidence>
<feature type="compositionally biased region" description="Basic and acidic residues" evidence="1">
    <location>
        <begin position="81"/>
        <end position="104"/>
    </location>
</feature>
<feature type="compositionally biased region" description="Basic and acidic residues" evidence="1">
    <location>
        <begin position="165"/>
        <end position="180"/>
    </location>
</feature>
<reference evidence="2 3" key="1">
    <citation type="submission" date="2018-06" db="EMBL/GenBank/DDBJ databases">
        <title>Complete Genomes of Monosporascus.</title>
        <authorList>
            <person name="Robinson A.J."/>
            <person name="Natvig D.O."/>
        </authorList>
    </citation>
    <scope>NUCLEOTIDE SEQUENCE [LARGE SCALE GENOMIC DNA]</scope>
    <source>
        <strain evidence="2 3">CBS 609.92</strain>
    </source>
</reference>
<evidence type="ECO:0000313" key="2">
    <source>
        <dbReference type="EMBL" id="RYO92265.1"/>
    </source>
</evidence>
<gene>
    <name evidence="2" type="ORF">DL762_001714</name>
</gene>
<comment type="caution">
    <text evidence="2">The sequence shown here is derived from an EMBL/GenBank/DDBJ whole genome shotgun (WGS) entry which is preliminary data.</text>
</comment>
<name>A0ABY0HJU9_9PEZI</name>
<feature type="region of interest" description="Disordered" evidence="1">
    <location>
        <begin position="51"/>
        <end position="135"/>
    </location>
</feature>
<feature type="compositionally biased region" description="Basic and acidic residues" evidence="1">
    <location>
        <begin position="196"/>
        <end position="217"/>
    </location>
</feature>
<feature type="region of interest" description="Disordered" evidence="1">
    <location>
        <begin position="161"/>
        <end position="217"/>
    </location>
</feature>
<protein>
    <submittedName>
        <fullName evidence="2">Uncharacterized protein</fullName>
    </submittedName>
</protein>
<accession>A0ABY0HJU9</accession>
<evidence type="ECO:0000313" key="3">
    <source>
        <dbReference type="Proteomes" id="UP000294003"/>
    </source>
</evidence>
<proteinExistence type="predicted"/>
<dbReference type="Proteomes" id="UP000294003">
    <property type="component" value="Unassembled WGS sequence"/>
</dbReference>
<keyword evidence="3" id="KW-1185">Reference proteome</keyword>
<dbReference type="EMBL" id="QJNS01000029">
    <property type="protein sequence ID" value="RYO92265.1"/>
    <property type="molecule type" value="Genomic_DNA"/>
</dbReference>